<evidence type="ECO:0000256" key="1">
    <source>
        <dbReference type="ARBA" id="ARBA00023242"/>
    </source>
</evidence>
<dbReference type="GO" id="GO:0009074">
    <property type="term" value="P:aromatic amino acid family catabolic process"/>
    <property type="evidence" value="ECO:0007669"/>
    <property type="project" value="TreeGrafter"/>
</dbReference>
<dbReference type="OrthoDB" id="2262349at2759"/>
<dbReference type="GO" id="GO:0045944">
    <property type="term" value="P:positive regulation of transcription by RNA polymerase II"/>
    <property type="evidence" value="ECO:0007669"/>
    <property type="project" value="TreeGrafter"/>
</dbReference>
<keyword evidence="5" id="KW-1185">Reference proteome</keyword>
<dbReference type="SUPFAM" id="SSF57701">
    <property type="entry name" value="Zn2/Cys6 DNA-binding domain"/>
    <property type="match status" value="1"/>
</dbReference>
<feature type="compositionally biased region" description="Polar residues" evidence="2">
    <location>
        <begin position="675"/>
        <end position="685"/>
    </location>
</feature>
<feature type="region of interest" description="Disordered" evidence="2">
    <location>
        <begin position="72"/>
        <end position="150"/>
    </location>
</feature>
<keyword evidence="1" id="KW-0539">Nucleus</keyword>
<dbReference type="GO" id="GO:0000981">
    <property type="term" value="F:DNA-binding transcription factor activity, RNA polymerase II-specific"/>
    <property type="evidence" value="ECO:0007669"/>
    <property type="project" value="InterPro"/>
</dbReference>
<proteinExistence type="predicted"/>
<gene>
    <name evidence="4" type="ORF">EJ08DRAFT_734754</name>
</gene>
<dbReference type="Pfam" id="PF00172">
    <property type="entry name" value="Zn_clus"/>
    <property type="match status" value="1"/>
</dbReference>
<feature type="compositionally biased region" description="Polar residues" evidence="2">
    <location>
        <begin position="1"/>
        <end position="10"/>
    </location>
</feature>
<feature type="region of interest" description="Disordered" evidence="2">
    <location>
        <begin position="668"/>
        <end position="689"/>
    </location>
</feature>
<dbReference type="SMART" id="SM00066">
    <property type="entry name" value="GAL4"/>
    <property type="match status" value="1"/>
</dbReference>
<dbReference type="PROSITE" id="PS50048">
    <property type="entry name" value="ZN2_CY6_FUNGAL_2"/>
    <property type="match status" value="1"/>
</dbReference>
<dbReference type="PROSITE" id="PS00463">
    <property type="entry name" value="ZN2_CY6_FUNGAL_1"/>
    <property type="match status" value="1"/>
</dbReference>
<organism evidence="4 5">
    <name type="scientific">Tothia fuscella</name>
    <dbReference type="NCBI Taxonomy" id="1048955"/>
    <lineage>
        <taxon>Eukaryota</taxon>
        <taxon>Fungi</taxon>
        <taxon>Dikarya</taxon>
        <taxon>Ascomycota</taxon>
        <taxon>Pezizomycotina</taxon>
        <taxon>Dothideomycetes</taxon>
        <taxon>Pleosporomycetidae</taxon>
        <taxon>Venturiales</taxon>
        <taxon>Cylindrosympodiaceae</taxon>
        <taxon>Tothia</taxon>
    </lineage>
</organism>
<name>A0A9P4TY10_9PEZI</name>
<reference evidence="4" key="1">
    <citation type="journal article" date="2020" name="Stud. Mycol.">
        <title>101 Dothideomycetes genomes: a test case for predicting lifestyles and emergence of pathogens.</title>
        <authorList>
            <person name="Haridas S."/>
            <person name="Albert R."/>
            <person name="Binder M."/>
            <person name="Bloem J."/>
            <person name="Labutti K."/>
            <person name="Salamov A."/>
            <person name="Andreopoulos B."/>
            <person name="Baker S."/>
            <person name="Barry K."/>
            <person name="Bills G."/>
            <person name="Bluhm B."/>
            <person name="Cannon C."/>
            <person name="Castanera R."/>
            <person name="Culley D."/>
            <person name="Daum C."/>
            <person name="Ezra D."/>
            <person name="Gonzalez J."/>
            <person name="Henrissat B."/>
            <person name="Kuo A."/>
            <person name="Liang C."/>
            <person name="Lipzen A."/>
            <person name="Lutzoni F."/>
            <person name="Magnuson J."/>
            <person name="Mondo S."/>
            <person name="Nolan M."/>
            <person name="Ohm R."/>
            <person name="Pangilinan J."/>
            <person name="Park H.-J."/>
            <person name="Ramirez L."/>
            <person name="Alfaro M."/>
            <person name="Sun H."/>
            <person name="Tritt A."/>
            <person name="Yoshinaga Y."/>
            <person name="Zwiers L.-H."/>
            <person name="Turgeon B."/>
            <person name="Goodwin S."/>
            <person name="Spatafora J."/>
            <person name="Crous P."/>
            <person name="Grigoriev I."/>
        </authorList>
    </citation>
    <scope>NUCLEOTIDE SEQUENCE</scope>
    <source>
        <strain evidence="4">CBS 130266</strain>
    </source>
</reference>
<dbReference type="AlphaFoldDB" id="A0A9P4TY10"/>
<dbReference type="Proteomes" id="UP000800235">
    <property type="component" value="Unassembled WGS sequence"/>
</dbReference>
<dbReference type="EMBL" id="MU007044">
    <property type="protein sequence ID" value="KAF2429816.1"/>
    <property type="molecule type" value="Genomic_DNA"/>
</dbReference>
<dbReference type="PANTHER" id="PTHR31644:SF2">
    <property type="entry name" value="TRANSCRIPTIONAL ACTIVATOR ARO80-RELATED"/>
    <property type="match status" value="1"/>
</dbReference>
<evidence type="ECO:0000256" key="2">
    <source>
        <dbReference type="SAM" id="MobiDB-lite"/>
    </source>
</evidence>
<dbReference type="CDD" id="cd00067">
    <property type="entry name" value="GAL4"/>
    <property type="match status" value="1"/>
</dbReference>
<feature type="domain" description="Zn(2)-C6 fungal-type" evidence="3">
    <location>
        <begin position="28"/>
        <end position="64"/>
    </location>
</feature>
<comment type="caution">
    <text evidence="4">The sequence shown here is derived from an EMBL/GenBank/DDBJ whole genome shotgun (WGS) entry which is preliminary data.</text>
</comment>
<dbReference type="GO" id="GO:0008270">
    <property type="term" value="F:zinc ion binding"/>
    <property type="evidence" value="ECO:0007669"/>
    <property type="project" value="InterPro"/>
</dbReference>
<feature type="compositionally biased region" description="Polar residues" evidence="2">
    <location>
        <begin position="82"/>
        <end position="118"/>
    </location>
</feature>
<dbReference type="Gene3D" id="4.10.240.10">
    <property type="entry name" value="Zn(2)-C6 fungal-type DNA-binding domain"/>
    <property type="match status" value="1"/>
</dbReference>
<dbReference type="InterPro" id="IPR036864">
    <property type="entry name" value="Zn2-C6_fun-type_DNA-bd_sf"/>
</dbReference>
<accession>A0A9P4TY10</accession>
<protein>
    <recommendedName>
        <fullName evidence="3">Zn(2)-C6 fungal-type domain-containing protein</fullName>
    </recommendedName>
</protein>
<evidence type="ECO:0000313" key="4">
    <source>
        <dbReference type="EMBL" id="KAF2429816.1"/>
    </source>
</evidence>
<feature type="region of interest" description="Disordered" evidence="2">
    <location>
        <begin position="1"/>
        <end position="20"/>
    </location>
</feature>
<dbReference type="PANTHER" id="PTHR31644">
    <property type="entry name" value="TRANSCRIPTIONAL ACTIVATOR ARO80-RELATED"/>
    <property type="match status" value="1"/>
</dbReference>
<dbReference type="GO" id="GO:0005634">
    <property type="term" value="C:nucleus"/>
    <property type="evidence" value="ECO:0007669"/>
    <property type="project" value="TreeGrafter"/>
</dbReference>
<sequence>MDSQSNSASPPANGVARGPKVHKRIYQACGACRDRKVRCDMGPVDAPNPPPCFRCQRENKKCTFAIARRKNKRALEDDDSSGYDNMQPNKRGRSSSTVERTFETSPMTGSNAYNSNIAPNIAPRPRTPGGGPANLMPLQRPDLAAPPPVDQKTAERSMNQFKSAEMFGGHDGIGTLIDAAGHIDSRHNRHSRGNSFTTPNFRSGNGIFGPSGSQQRDVKPVGLGSPVLSRDGLAVTYEPDAKTIKAWKGLRFVRAGLFTAYEGMAYIKYFFENLYPLTPIRLTDFSHPSTHRTLLRKEPMLLTTILTITSRYMKLDGPGGEYSRPYAIHDKLWNALRRDVERLIWAQEQFGGGLCGGGAQSAKRLDPSTGLRTLGSVEALMLLTEWHPRALHFPPGDDDAELLVPDDSDDDVSDDEVMVSQINAGGKRRDGWLEPCWRSDKMCWMLLSHALSLAFEIGVFDQMKESEFRELNPRIPEAKVTAYFVRKTHLKELLWIYYVQTSGRLELISSLPPNFLESLHQTAADSKMQDLVTRRFDDMQSNRNQPPSPVQFALDHKADTHELTLKFWESIAAILKSGNQQLFLSRISTREVTASGKYQLYLDVYKPILKDWRLDFDKCTAIPAPMRYILDIEFQYSRVYLHSLALHAVVTRCVSDSLSKKNLQHHHGLPILPGRSNSEDSSSGKSFGGALEPEVVQKWMVGKDLESVMEVVDGCHKVLEVVLDKLLPGDYLKHCPVRTYFRIISVTSILLKIYENNPFQQTFVLGNYANTMAKSLNLITQTALALRECSVDDVHVGTRFADDIEKISAALQYHMKRIPAHQIGTTAAASRAQSHSPYVPGSPYMGPPRNGASTTSHPLQQQQWPQNQHGNMQMPPNMHNNMHQSNMQQQPHLPPNGVGTFVPSMANQQFAADNIPGQIYDPMTNEHSIMPPPGGFYTGPDGQFSNGNNGGFAGMNGNLNDGNNFGGEDWLTVPLDALIMNAGGDVNSTVFGPDINGFDMLDMYRGYGPN</sequence>
<evidence type="ECO:0000259" key="3">
    <source>
        <dbReference type="PROSITE" id="PS50048"/>
    </source>
</evidence>
<dbReference type="InterPro" id="IPR052780">
    <property type="entry name" value="AAA_Catabolism_Regulators"/>
</dbReference>
<evidence type="ECO:0000313" key="5">
    <source>
        <dbReference type="Proteomes" id="UP000800235"/>
    </source>
</evidence>
<dbReference type="InterPro" id="IPR001138">
    <property type="entry name" value="Zn2Cys6_DnaBD"/>
</dbReference>